<feature type="compositionally biased region" description="Polar residues" evidence="7">
    <location>
        <begin position="190"/>
        <end position="206"/>
    </location>
</feature>
<evidence type="ECO:0000313" key="11">
    <source>
        <dbReference type="EMBL" id="MEC0485950.1"/>
    </source>
</evidence>
<dbReference type="Gene3D" id="2.60.40.10">
    <property type="entry name" value="Immunoglobulins"/>
    <property type="match status" value="8"/>
</dbReference>
<dbReference type="EMBL" id="JARRTL010000012">
    <property type="protein sequence ID" value="MEC0485950.1"/>
    <property type="molecule type" value="Genomic_DNA"/>
</dbReference>
<keyword evidence="3" id="KW-0134">Cell wall</keyword>
<reference evidence="10 12" key="1">
    <citation type="journal article" date="2015" name="Int. J. Syst. Evol. Microbiol.">
        <title>Bacillus glycinifermentans sp. nov., isolated from fermented soybean paste.</title>
        <authorList>
            <person name="Kim S.J."/>
            <person name="Dunlap C.A."/>
            <person name="Kwon S.W."/>
            <person name="Rooney A.P."/>
        </authorList>
    </citation>
    <scope>NUCLEOTIDE SEQUENCE [LARGE SCALE GENOMIC DNA]</scope>
    <source>
        <strain evidence="10 12">GO-13</strain>
    </source>
</reference>
<evidence type="ECO:0000313" key="12">
    <source>
        <dbReference type="Proteomes" id="UP000036168"/>
    </source>
</evidence>
<dbReference type="NCBIfam" id="TIGR01167">
    <property type="entry name" value="LPXTG_anchor"/>
    <property type="match status" value="1"/>
</dbReference>
<keyword evidence="5" id="KW-0732">Signal</keyword>
<dbReference type="InterPro" id="IPR008966">
    <property type="entry name" value="Adhesion_dom_sf"/>
</dbReference>
<gene>
    <name evidence="10" type="ORF">AB447_223895</name>
    <name evidence="11" type="ORF">P8828_14100</name>
</gene>
<feature type="compositionally biased region" description="Basic and acidic residues" evidence="7">
    <location>
        <begin position="1957"/>
        <end position="1967"/>
    </location>
</feature>
<keyword evidence="13" id="KW-1185">Reference proteome</keyword>
<dbReference type="OrthoDB" id="2056845at2"/>
<evidence type="ECO:0000313" key="13">
    <source>
        <dbReference type="Proteomes" id="UP001341297"/>
    </source>
</evidence>
<protein>
    <submittedName>
        <fullName evidence="10">Cell wall anchor protein</fullName>
    </submittedName>
    <submittedName>
        <fullName evidence="11">SpaA isopeptide-forming pilin-related protein</fullName>
    </submittedName>
</protein>
<evidence type="ECO:0000313" key="10">
    <source>
        <dbReference type="EMBL" id="KRT91001.1"/>
    </source>
</evidence>
<evidence type="ECO:0000259" key="9">
    <source>
        <dbReference type="PROSITE" id="PS50847"/>
    </source>
</evidence>
<proteinExistence type="inferred from homology"/>
<feature type="region of interest" description="Disordered" evidence="7">
    <location>
        <begin position="185"/>
        <end position="264"/>
    </location>
</feature>
<dbReference type="Gene3D" id="2.60.40.740">
    <property type="match status" value="5"/>
</dbReference>
<dbReference type="SUPFAM" id="SSF49401">
    <property type="entry name" value="Bacterial adhesins"/>
    <property type="match status" value="7"/>
</dbReference>
<dbReference type="Proteomes" id="UP000036168">
    <property type="component" value="Unassembled WGS sequence"/>
</dbReference>
<accession>A0A0T6BLF5</accession>
<evidence type="ECO:0000256" key="5">
    <source>
        <dbReference type="ARBA" id="ARBA00022729"/>
    </source>
</evidence>
<dbReference type="SUPFAM" id="SSF49478">
    <property type="entry name" value="Cna protein B-type domain"/>
    <property type="match status" value="8"/>
</dbReference>
<dbReference type="PANTHER" id="PTHR36108">
    <property type="entry name" value="COLOSSIN-B-RELATED"/>
    <property type="match status" value="1"/>
</dbReference>
<dbReference type="GO" id="GO:0005518">
    <property type="term" value="F:collagen binding"/>
    <property type="evidence" value="ECO:0007669"/>
    <property type="project" value="InterPro"/>
</dbReference>
<feature type="transmembrane region" description="Helical" evidence="8">
    <location>
        <begin position="1975"/>
        <end position="1995"/>
    </location>
</feature>
<feature type="region of interest" description="Disordered" evidence="7">
    <location>
        <begin position="821"/>
        <end position="840"/>
    </location>
</feature>
<keyword evidence="8" id="KW-0472">Membrane</keyword>
<keyword evidence="6" id="KW-0572">Peptidoglycan-anchor</keyword>
<dbReference type="Proteomes" id="UP001341297">
    <property type="component" value="Unassembled WGS sequence"/>
</dbReference>
<comment type="caution">
    <text evidence="10">The sequence shown here is derived from an EMBL/GenBank/DDBJ whole genome shotgun (WGS) entry which is preliminary data.</text>
</comment>
<evidence type="ECO:0000256" key="3">
    <source>
        <dbReference type="ARBA" id="ARBA00022512"/>
    </source>
</evidence>
<keyword evidence="8" id="KW-0812">Transmembrane</keyword>
<feature type="compositionally biased region" description="Basic and acidic residues" evidence="7">
    <location>
        <begin position="824"/>
        <end position="833"/>
    </location>
</feature>
<dbReference type="InterPro" id="IPR008456">
    <property type="entry name" value="Collagen-bd_dom"/>
</dbReference>
<dbReference type="Pfam" id="PF05737">
    <property type="entry name" value="Collagen_bind"/>
    <property type="match status" value="4"/>
</dbReference>
<dbReference type="STRING" id="1664069.BGLY_0627"/>
<evidence type="ECO:0000256" key="2">
    <source>
        <dbReference type="ARBA" id="ARBA00007257"/>
    </source>
</evidence>
<dbReference type="RefSeq" id="WP_048355714.1">
    <property type="nucleotide sequence ID" value="NZ_JARRTL010000012.1"/>
</dbReference>
<organism evidence="10 12">
    <name type="scientific">Bacillus glycinifermentans</name>
    <dbReference type="NCBI Taxonomy" id="1664069"/>
    <lineage>
        <taxon>Bacteria</taxon>
        <taxon>Bacillati</taxon>
        <taxon>Bacillota</taxon>
        <taxon>Bacilli</taxon>
        <taxon>Bacillales</taxon>
        <taxon>Bacillaceae</taxon>
        <taxon>Bacillus</taxon>
    </lineage>
</organism>
<name>A0A0T6BLF5_9BACI</name>
<dbReference type="EMBL" id="LECW02000041">
    <property type="protein sequence ID" value="KRT91001.1"/>
    <property type="molecule type" value="Genomic_DNA"/>
</dbReference>
<evidence type="ECO:0000256" key="6">
    <source>
        <dbReference type="ARBA" id="ARBA00023088"/>
    </source>
</evidence>
<dbReference type="Pfam" id="PF00746">
    <property type="entry name" value="Gram_pos_anchor"/>
    <property type="match status" value="1"/>
</dbReference>
<dbReference type="InterPro" id="IPR019931">
    <property type="entry name" value="LPXTG_anchor"/>
</dbReference>
<evidence type="ECO:0000256" key="7">
    <source>
        <dbReference type="SAM" id="MobiDB-lite"/>
    </source>
</evidence>
<dbReference type="Pfam" id="PF17802">
    <property type="entry name" value="SpaA"/>
    <property type="match status" value="8"/>
</dbReference>
<dbReference type="Gene3D" id="2.60.40.1280">
    <property type="match status" value="2"/>
</dbReference>
<feature type="domain" description="Gram-positive cocci surface proteins LPxTG" evidence="9">
    <location>
        <begin position="1967"/>
        <end position="2003"/>
    </location>
</feature>
<comment type="similarity">
    <text evidence="2">Belongs to the serine-aspartate repeat-containing protein (SDr) family.</text>
</comment>
<feature type="region of interest" description="Disordered" evidence="7">
    <location>
        <begin position="1920"/>
        <end position="1967"/>
    </location>
</feature>
<evidence type="ECO:0000256" key="4">
    <source>
        <dbReference type="ARBA" id="ARBA00022525"/>
    </source>
</evidence>
<dbReference type="GO" id="GO:0007155">
    <property type="term" value="P:cell adhesion"/>
    <property type="evidence" value="ECO:0007669"/>
    <property type="project" value="InterPro"/>
</dbReference>
<dbReference type="PROSITE" id="PS50847">
    <property type="entry name" value="GRAM_POS_ANCHORING"/>
    <property type="match status" value="1"/>
</dbReference>
<reference evidence="10" key="2">
    <citation type="submission" date="2015-10" db="EMBL/GenBank/DDBJ databases">
        <authorList>
            <person name="Gilbert D.G."/>
        </authorList>
    </citation>
    <scope>NUCLEOTIDE SEQUENCE</scope>
    <source>
        <strain evidence="10">GO-13</strain>
    </source>
</reference>
<keyword evidence="4" id="KW-0964">Secreted</keyword>
<dbReference type="InterPro" id="IPR041171">
    <property type="entry name" value="SDR_Ig"/>
</dbReference>
<dbReference type="Pfam" id="PF17961">
    <property type="entry name" value="Big_8"/>
    <property type="match status" value="2"/>
</dbReference>
<dbReference type="InterPro" id="IPR011252">
    <property type="entry name" value="Fibrogen-bd_dom1"/>
</dbReference>
<reference evidence="11 13" key="3">
    <citation type="submission" date="2023-03" db="EMBL/GenBank/DDBJ databases">
        <title>Agriculturally important microbes genome sequencing.</title>
        <authorList>
            <person name="Dunlap C."/>
        </authorList>
    </citation>
    <scope>NUCLEOTIDE SEQUENCE [LARGE SCALE GENOMIC DNA]</scope>
    <source>
        <strain evidence="11 13">CBP-3203</strain>
    </source>
</reference>
<keyword evidence="8" id="KW-1133">Transmembrane helix</keyword>
<evidence type="ECO:0000256" key="1">
    <source>
        <dbReference type="ARBA" id="ARBA00004168"/>
    </source>
</evidence>
<dbReference type="InterPro" id="IPR013783">
    <property type="entry name" value="Ig-like_fold"/>
</dbReference>
<comment type="subcellular location">
    <subcellularLocation>
        <location evidence="1">Secreted</location>
        <location evidence="1">Cell wall</location>
        <topology evidence="1">Peptidoglycan-anchor</topology>
    </subcellularLocation>
</comment>
<dbReference type="InterPro" id="IPR041033">
    <property type="entry name" value="SpaA_PFL_dom_1"/>
</dbReference>
<sequence>MRSRKFPFGLNSRRCKPFLITGLMLFFVFSQLFVFPAEKIVAAGESTSSGQLFDSVTVKNGSGQTVDGSKGDEPALTPGDEVKLTYDWSLKNEMGTDFTIEIPQDFTVEKDAGGDVTSADQQVIGTYQMKANDNTLKVTLNSSAVDSADAKGTIALSAKFAPDAKDTKTADVLFDLGAGKTQRVMIPVKTNETSGSGSDTAKNDSSQSEDRQADGDESTSSNGQDRKEDGALKPSNGQDQKEDGESKPSSSQDQKAEAKSSAGSAKKALFSSKAVVSGGKQITQNILTGVELTDENGAPYDQANRASTNSPAKISITWAIPDDLGKTINADDRYEFDLPKEFIVHNDITNQPLSAGDTDFGTFSIDTSGHVVMTFNDQVKVDSNVEGTLFVNTQFNQQKITGATTQKIKFPVHSDTPEVTVYFKPNVSKTIDKSGTLDKGINPGSVTWTVDANKKLDRVTNAKLSENFPAGLNFSSVKVYQLDVNIDGSVSQGSEVTSGYSVDANGNVTFSGTIDSAYRLVYETVIDNGAKPSEGGNVTLTNKASFSGDNLDASSAEATVTAKYGKMLEKSSTGYNGDSQTFSWAILYNYGEKQVDQSKAIITDTFGSDDLHLVSDSLKVVPITFSQGGGEQAGTPLQEGVDYTLTDNGSSFNIHFNKAVSGAYKITYQTQVNSGVVIDQSTKYTNSAVTGTGESREASGTATQQNIVKGYSNVDYGKKTVDWSITINKNNYTMNNWTLNDQFDSGGLALVDGSINIQDTTKNVTLQEGKDYTLTIKPGHEGFALAFIGDYAETNSRFKISYTTKFNVDFSNKNILNSAGSTWTDHDGKERTNKVSSGFKPNNQTFDNGFKNGSYNAVTKKITWKIGINYNGESSKNPYIQDAIADNQQFDQGSLVVKSYTINKNGSITEGDALDPSKYEVEEPSADNDNTLTVHLKTDDSIAYLIEFTTSLKGQVISQNQYTNKAAYHNNGHPDRTLTGSVSVANGGNLISKGGKQNGSYVDWNINVNSSQSTLDDVKITDTPDENQILDEDSFKVYQAKYNENGAIKDSSGNLVADENVQLEKGKDYTLNITTDNATGAQSFVLNFTGGYKQIDRAYVVQYRSLINITGTSGQVSNKVSISGTNVQEQSQENGNSVFVVLSSGGGSGSGEKGSLTILKTGKDGKPLTGADFQLWTKDNKQLLRSGTTDADGKMTFGNIRYGTYVLKETKAPDGYTISDAYTNGVSVAIDGKSSSAGALYQVINEQNKVTLIKRDEQKNPLTGAVFKLEKKFGDGTFTEIRTQITSDENGKVEIIGLPVGDYRLVETKAPAGFILNTEAMDFSVTKNDKNQVPDIDLGTLINYKGSAELTKEDAEGRKLEGAVFKIVDENGNTVRDDLTSNQNGKVTAEDLAPGRYAFVETKAPEGYVLNSEKKQFTISESAKGKPKARDAGTAVNYKGSVQLTKEDAEGHKLEGAVFKIVDEEGNTVRDELTSDQDGIVAAEGLAPGRYAFVETKAPEGYVLNSEKKEFTVSGSAEGKPKARDAGTAVNYKGSVQVTKVDAEGHKLEGAVFKIVDEEGNTVRDELTSDQDGKVAAEGLAPGRYAFVETKAPEGYVLNSEKKEFTVSGSAEGKPKARDAGTAVNYKGSVHLTKKDEDGNGLADAVFKIVDNNGKTVRDDLVSGKDGSITADGLAPGSYQFVEKQAPDGYLVSTGSVPFTIGAEHEGQPEQAELTAVNTKNSVVLTKVDQSDKDTVLPGTTFNLTDSDGKVLIADLTTDEKGQITVRGLEPGEYRFVETKAPENYKLDQTPIPFTISNTDSKPVEITAENILTPGDATLTKADRNDHNIVLKGAEFKLVDSSGHPVKTDSYGKKLPAVWTTDQNGQFTVKGLAPGEYQLIETKAPAGYKLDETPVQFVIEKGQTKAVELLALNSKIKTKANGKVTPGGNVKKDGPHNQNGNKNGHLKEAGSHNQNGDNDRLKEDKALPKTGDTDVIIPMMAGVLLLLAGGTLALVSRKRRRKA</sequence>
<dbReference type="PANTHER" id="PTHR36108:SF13">
    <property type="entry name" value="COLOSSIN-B-RELATED"/>
    <property type="match status" value="1"/>
</dbReference>
<evidence type="ECO:0000256" key="8">
    <source>
        <dbReference type="SAM" id="Phobius"/>
    </source>
</evidence>